<dbReference type="SUPFAM" id="SSF56349">
    <property type="entry name" value="DNA breaking-rejoining enzymes"/>
    <property type="match status" value="1"/>
</dbReference>
<dbReference type="InterPro" id="IPR035386">
    <property type="entry name" value="Arm-DNA-bind_5"/>
</dbReference>
<dbReference type="InterPro" id="IPR002104">
    <property type="entry name" value="Integrase_catalytic"/>
</dbReference>
<protein>
    <submittedName>
        <fullName evidence="5">Site-specific integrase</fullName>
    </submittedName>
</protein>
<dbReference type="EMBL" id="QMFY01000010">
    <property type="protein sequence ID" value="RAV99640.1"/>
    <property type="molecule type" value="Genomic_DNA"/>
</dbReference>
<sequence length="377" mass="44288">MKRKEKQRKEPIKIRQKELANGNISLYLDIYWKGEREYDFLNLYLINPKNGIDRDQNNKTMILAEQIKAQRLLDLQTGKYRMKQARTEVSFIEYFKQLMKDRLNSKGNYGNWDSALKHILAFTKGKDLKLVDVDETWLMRIKHYLLHDARTPFQTKLSQNSAHSYFNKIKATLRQAFEEKFINENPAGRIRGIKQAETKREFLTWEEVESITKATCDTKKLKEAFLFSIMTGLRWSDIIKMKWSEVRGSKSAGWYIQFQQQKTKEHEVLPITKEARNLLGEEQEPDQRVFYGLKYSTKTNLALARWLARAGITRYVTFHCARHTHATLLLSQGVDIYVVSKLLGHKTIKTTEIYAKVSNMKKVEAVNKLPKLKFNPL</sequence>
<name>A0A364Y056_9BACT</name>
<dbReference type="PANTHER" id="PTHR30349">
    <property type="entry name" value="PHAGE INTEGRASE-RELATED"/>
    <property type="match status" value="1"/>
</dbReference>
<dbReference type="Pfam" id="PF00589">
    <property type="entry name" value="Phage_integrase"/>
    <property type="match status" value="1"/>
</dbReference>
<dbReference type="Gene3D" id="1.10.150.130">
    <property type="match status" value="1"/>
</dbReference>
<comment type="similarity">
    <text evidence="1">Belongs to the 'phage' integrase family.</text>
</comment>
<dbReference type="GO" id="GO:0015074">
    <property type="term" value="P:DNA integration"/>
    <property type="evidence" value="ECO:0007669"/>
    <property type="project" value="InterPro"/>
</dbReference>
<evidence type="ECO:0000313" key="5">
    <source>
        <dbReference type="EMBL" id="RAV99640.1"/>
    </source>
</evidence>
<dbReference type="InterPro" id="IPR013762">
    <property type="entry name" value="Integrase-like_cat_sf"/>
</dbReference>
<comment type="caution">
    <text evidence="5">The sequence shown here is derived from an EMBL/GenBank/DDBJ whole genome shotgun (WGS) entry which is preliminary data.</text>
</comment>
<keyword evidence="6" id="KW-1185">Reference proteome</keyword>
<proteinExistence type="inferred from homology"/>
<dbReference type="Pfam" id="PF13102">
    <property type="entry name" value="Phage_int_SAM_5"/>
    <property type="match status" value="1"/>
</dbReference>
<dbReference type="GO" id="GO:0006310">
    <property type="term" value="P:DNA recombination"/>
    <property type="evidence" value="ECO:0007669"/>
    <property type="project" value="UniProtKB-KW"/>
</dbReference>
<keyword evidence="3" id="KW-0233">DNA recombination</keyword>
<dbReference type="InterPro" id="IPR025269">
    <property type="entry name" value="SAM-like_dom"/>
</dbReference>
<dbReference type="PROSITE" id="PS51898">
    <property type="entry name" value="TYR_RECOMBINASE"/>
    <property type="match status" value="1"/>
</dbReference>
<keyword evidence="2" id="KW-0238">DNA-binding</keyword>
<feature type="domain" description="Tyr recombinase" evidence="4">
    <location>
        <begin position="198"/>
        <end position="367"/>
    </location>
</feature>
<reference evidence="5 6" key="1">
    <citation type="submission" date="2018-06" db="EMBL/GenBank/DDBJ databases">
        <title>Chryseolinea flavus sp. nov., a member of the phylum Bacteroidetes isolated from soil.</title>
        <authorList>
            <person name="Li Y."/>
            <person name="Wang J."/>
        </authorList>
    </citation>
    <scope>NUCLEOTIDE SEQUENCE [LARGE SCALE GENOMIC DNA]</scope>
    <source>
        <strain evidence="5 6">SDU1-6</strain>
    </source>
</reference>
<evidence type="ECO:0000313" key="6">
    <source>
        <dbReference type="Proteomes" id="UP000251889"/>
    </source>
</evidence>
<gene>
    <name evidence="5" type="ORF">DQQ10_18765</name>
</gene>
<evidence type="ECO:0000256" key="3">
    <source>
        <dbReference type="ARBA" id="ARBA00023172"/>
    </source>
</evidence>
<dbReference type="Gene3D" id="1.10.443.10">
    <property type="entry name" value="Intergrase catalytic core"/>
    <property type="match status" value="1"/>
</dbReference>
<dbReference type="InterPro" id="IPR050090">
    <property type="entry name" value="Tyrosine_recombinase_XerCD"/>
</dbReference>
<evidence type="ECO:0000256" key="2">
    <source>
        <dbReference type="ARBA" id="ARBA00023125"/>
    </source>
</evidence>
<dbReference type="RefSeq" id="WP_112748431.1">
    <property type="nucleotide sequence ID" value="NZ_QMFY01000010.1"/>
</dbReference>
<evidence type="ECO:0000259" key="4">
    <source>
        <dbReference type="PROSITE" id="PS51898"/>
    </source>
</evidence>
<dbReference type="Proteomes" id="UP000251889">
    <property type="component" value="Unassembled WGS sequence"/>
</dbReference>
<dbReference type="GO" id="GO:0003677">
    <property type="term" value="F:DNA binding"/>
    <property type="evidence" value="ECO:0007669"/>
    <property type="project" value="UniProtKB-KW"/>
</dbReference>
<dbReference type="Pfam" id="PF17293">
    <property type="entry name" value="Arm-DNA-bind_5"/>
    <property type="match status" value="1"/>
</dbReference>
<dbReference type="CDD" id="cd01185">
    <property type="entry name" value="INTN1_C_like"/>
    <property type="match status" value="1"/>
</dbReference>
<accession>A0A364Y056</accession>
<dbReference type="AlphaFoldDB" id="A0A364Y056"/>
<dbReference type="PANTHER" id="PTHR30349:SF64">
    <property type="entry name" value="PROPHAGE INTEGRASE INTD-RELATED"/>
    <property type="match status" value="1"/>
</dbReference>
<dbReference type="InterPro" id="IPR010998">
    <property type="entry name" value="Integrase_recombinase_N"/>
</dbReference>
<organism evidence="5 6">
    <name type="scientific">Pseudochryseolinea flava</name>
    <dbReference type="NCBI Taxonomy" id="2059302"/>
    <lineage>
        <taxon>Bacteria</taxon>
        <taxon>Pseudomonadati</taxon>
        <taxon>Bacteroidota</taxon>
        <taxon>Cytophagia</taxon>
        <taxon>Cytophagales</taxon>
        <taxon>Fulvivirgaceae</taxon>
        <taxon>Pseudochryseolinea</taxon>
    </lineage>
</organism>
<dbReference type="InterPro" id="IPR011010">
    <property type="entry name" value="DNA_brk_join_enz"/>
</dbReference>
<dbReference type="OrthoDB" id="9806835at2"/>
<evidence type="ECO:0000256" key="1">
    <source>
        <dbReference type="ARBA" id="ARBA00008857"/>
    </source>
</evidence>